<dbReference type="GO" id="GO:0016020">
    <property type="term" value="C:membrane"/>
    <property type="evidence" value="ECO:0007669"/>
    <property type="project" value="UniProtKB-SubCell"/>
</dbReference>
<keyword evidence="16" id="KW-1185">Reference proteome</keyword>
<feature type="chain" id="PRO_5042053408" description="Procollagen-proline 4-dioxygenase" evidence="12">
    <location>
        <begin position="19"/>
        <end position="466"/>
    </location>
</feature>
<evidence type="ECO:0000256" key="9">
    <source>
        <dbReference type="ARBA" id="ARBA00023004"/>
    </source>
</evidence>
<feature type="compositionally biased region" description="Polar residues" evidence="11">
    <location>
        <begin position="303"/>
        <end position="313"/>
    </location>
</feature>
<dbReference type="InterPro" id="IPR045054">
    <property type="entry name" value="P4HA-like"/>
</dbReference>
<keyword evidence="9" id="KW-0408">Iron</keyword>
<evidence type="ECO:0000256" key="2">
    <source>
        <dbReference type="ARBA" id="ARBA00004167"/>
    </source>
</evidence>
<dbReference type="InterPro" id="IPR006620">
    <property type="entry name" value="Pro_4_hyd_alph"/>
</dbReference>
<proteinExistence type="predicted"/>
<keyword evidence="8" id="KW-0560">Oxidoreductase</keyword>
<dbReference type="PANTHER" id="PTHR10869:SF235">
    <property type="entry name" value="PROCOLLAGEN-PROLINE 4-DIOXYGENASE"/>
    <property type="match status" value="1"/>
</dbReference>
<evidence type="ECO:0000259" key="14">
    <source>
        <dbReference type="PROSITE" id="PS51670"/>
    </source>
</evidence>
<dbReference type="Pfam" id="PF13640">
    <property type="entry name" value="2OG-FeII_Oxy_3"/>
    <property type="match status" value="1"/>
</dbReference>
<evidence type="ECO:0000259" key="13">
    <source>
        <dbReference type="PROSITE" id="PS51471"/>
    </source>
</evidence>
<organism evidence="15 16">
    <name type="scientific">Cylindrotheca closterium</name>
    <dbReference type="NCBI Taxonomy" id="2856"/>
    <lineage>
        <taxon>Eukaryota</taxon>
        <taxon>Sar</taxon>
        <taxon>Stramenopiles</taxon>
        <taxon>Ochrophyta</taxon>
        <taxon>Bacillariophyta</taxon>
        <taxon>Bacillariophyceae</taxon>
        <taxon>Bacillariophycidae</taxon>
        <taxon>Bacillariales</taxon>
        <taxon>Bacillariaceae</taxon>
        <taxon>Cylindrotheca</taxon>
    </lineage>
</organism>
<evidence type="ECO:0000313" key="16">
    <source>
        <dbReference type="Proteomes" id="UP001295423"/>
    </source>
</evidence>
<evidence type="ECO:0000256" key="12">
    <source>
        <dbReference type="SAM" id="SignalP"/>
    </source>
</evidence>
<comment type="subcellular location">
    <subcellularLocation>
        <location evidence="3">Endomembrane system</location>
    </subcellularLocation>
    <subcellularLocation>
        <location evidence="2">Membrane</location>
        <topology evidence="2">Single-pass membrane protein</topology>
    </subcellularLocation>
</comment>
<gene>
    <name evidence="15" type="ORF">CYCCA115_LOCUS3846</name>
</gene>
<dbReference type="PROSITE" id="PS51670">
    <property type="entry name" value="SHKT"/>
    <property type="match status" value="3"/>
</dbReference>
<dbReference type="SMART" id="SM00702">
    <property type="entry name" value="P4Hc"/>
    <property type="match status" value="1"/>
</dbReference>
<keyword evidence="12" id="KW-0732">Signal</keyword>
<dbReference type="EMBL" id="CAKOGP040000335">
    <property type="protein sequence ID" value="CAJ1934506.1"/>
    <property type="molecule type" value="Genomic_DNA"/>
</dbReference>
<feature type="region of interest" description="Disordered" evidence="11">
    <location>
        <begin position="294"/>
        <end position="313"/>
    </location>
</feature>
<feature type="domain" description="ShKT" evidence="14">
    <location>
        <begin position="178"/>
        <end position="212"/>
    </location>
</feature>
<evidence type="ECO:0000256" key="8">
    <source>
        <dbReference type="ARBA" id="ARBA00023002"/>
    </source>
</evidence>
<accession>A0AAD2CRM6</accession>
<dbReference type="AlphaFoldDB" id="A0AAD2CRM6"/>
<evidence type="ECO:0000256" key="5">
    <source>
        <dbReference type="ARBA" id="ARBA00022723"/>
    </source>
</evidence>
<keyword evidence="5" id="KW-0479">Metal-binding</keyword>
<dbReference type="GO" id="GO:0005506">
    <property type="term" value="F:iron ion binding"/>
    <property type="evidence" value="ECO:0007669"/>
    <property type="project" value="InterPro"/>
</dbReference>
<evidence type="ECO:0000256" key="4">
    <source>
        <dbReference type="ARBA" id="ARBA00022692"/>
    </source>
</evidence>
<dbReference type="GO" id="GO:0031418">
    <property type="term" value="F:L-ascorbic acid binding"/>
    <property type="evidence" value="ECO:0007669"/>
    <property type="project" value="InterPro"/>
</dbReference>
<keyword evidence="4" id="KW-0812">Transmembrane</keyword>
<feature type="domain" description="ShKT" evidence="14">
    <location>
        <begin position="92"/>
        <end position="126"/>
    </location>
</feature>
<dbReference type="Gene3D" id="2.60.120.620">
    <property type="entry name" value="q2cbj1_9rhob like domain"/>
    <property type="match status" value="1"/>
</dbReference>
<sequence>MLRELSYLAFCSIAVVYAADTDQTCAAGDESCASLPECKDEHESCSFWAGAGECDANANYMLEYCKLSCGKCPGVPMVQTAPKPAPKPSSTCFDNNEECEKWADGLECDLNPAYMLQNCRLSCNVCTDPDMVIDLGVPQKEVSDEVPDVTEEQVASHILKSEEYLRTSKMRLSLRRGCKNKHELCTLWALSGRCHTHSEYMSIKCAPACESCEKLTVEGRCPIDPEAPVAWDKGDLNKMFEKLTSEPYLSEYNVEILSSPATNGPWVITMENVVGADEAERLIELGSEEGYDRSTDVGKMNVDGTTEKSVSTGRTSTNAWCQNSCYHDPMAQAVIQRMANITGIVEENAEYLQLLKYLPGQFYESHHDYIPFHIQRQQGVRILTMYLYLNDVESGGGTNFDKLNITVMPKRGRALLWPSVFDEEPNKKDERTSHQALPVGDDAIKYGANAWFHMRDFKTALANRCT</sequence>
<dbReference type="GO" id="GO:0004656">
    <property type="term" value="F:procollagen-proline 4-dioxygenase activity"/>
    <property type="evidence" value="ECO:0007669"/>
    <property type="project" value="TreeGrafter"/>
</dbReference>
<protein>
    <recommendedName>
        <fullName evidence="17">Procollagen-proline 4-dioxygenase</fullName>
    </recommendedName>
</protein>
<keyword evidence="10" id="KW-0472">Membrane</keyword>
<dbReference type="GO" id="GO:0005783">
    <property type="term" value="C:endoplasmic reticulum"/>
    <property type="evidence" value="ECO:0007669"/>
    <property type="project" value="TreeGrafter"/>
</dbReference>
<evidence type="ECO:0000256" key="7">
    <source>
        <dbReference type="ARBA" id="ARBA00022989"/>
    </source>
</evidence>
<evidence type="ECO:0000256" key="1">
    <source>
        <dbReference type="ARBA" id="ARBA00001961"/>
    </source>
</evidence>
<evidence type="ECO:0000256" key="6">
    <source>
        <dbReference type="ARBA" id="ARBA00022964"/>
    </source>
</evidence>
<keyword evidence="6" id="KW-0223">Dioxygenase</keyword>
<evidence type="ECO:0000256" key="11">
    <source>
        <dbReference type="SAM" id="MobiDB-lite"/>
    </source>
</evidence>
<keyword evidence="7" id="KW-1133">Transmembrane helix</keyword>
<feature type="domain" description="ShKT" evidence="14">
    <location>
        <begin position="38"/>
        <end position="72"/>
    </location>
</feature>
<feature type="domain" description="Fe2OG dioxygenase" evidence="13">
    <location>
        <begin position="348"/>
        <end position="454"/>
    </location>
</feature>
<dbReference type="InterPro" id="IPR003582">
    <property type="entry name" value="ShKT_dom"/>
</dbReference>
<evidence type="ECO:0000313" key="15">
    <source>
        <dbReference type="EMBL" id="CAJ1934506.1"/>
    </source>
</evidence>
<evidence type="ECO:0008006" key="17">
    <source>
        <dbReference type="Google" id="ProtNLM"/>
    </source>
</evidence>
<dbReference type="PANTHER" id="PTHR10869">
    <property type="entry name" value="PROLYL 4-HYDROXYLASE ALPHA SUBUNIT"/>
    <property type="match status" value="1"/>
</dbReference>
<feature type="signal peptide" evidence="12">
    <location>
        <begin position="1"/>
        <end position="18"/>
    </location>
</feature>
<dbReference type="Proteomes" id="UP001295423">
    <property type="component" value="Unassembled WGS sequence"/>
</dbReference>
<comment type="cofactor">
    <cofactor evidence="1">
        <name>L-ascorbate</name>
        <dbReference type="ChEBI" id="CHEBI:38290"/>
    </cofactor>
</comment>
<reference evidence="15" key="1">
    <citation type="submission" date="2023-08" db="EMBL/GenBank/DDBJ databases">
        <authorList>
            <person name="Audoor S."/>
            <person name="Bilcke G."/>
        </authorList>
    </citation>
    <scope>NUCLEOTIDE SEQUENCE</scope>
</reference>
<comment type="caution">
    <text evidence="15">The sequence shown here is derived from an EMBL/GenBank/DDBJ whole genome shotgun (WGS) entry which is preliminary data.</text>
</comment>
<dbReference type="SMART" id="SM00254">
    <property type="entry name" value="ShKT"/>
    <property type="match status" value="3"/>
</dbReference>
<evidence type="ECO:0000256" key="10">
    <source>
        <dbReference type="ARBA" id="ARBA00023136"/>
    </source>
</evidence>
<evidence type="ECO:0000256" key="3">
    <source>
        <dbReference type="ARBA" id="ARBA00004308"/>
    </source>
</evidence>
<name>A0AAD2CRM6_9STRA</name>
<dbReference type="FunFam" id="2.60.120.620:FF:000031">
    <property type="entry name" value="Predicted protein"/>
    <property type="match status" value="1"/>
</dbReference>
<dbReference type="InterPro" id="IPR044862">
    <property type="entry name" value="Pro_4_hyd_alph_FE2OG_OXY"/>
</dbReference>
<dbReference type="PROSITE" id="PS51471">
    <property type="entry name" value="FE2OG_OXY"/>
    <property type="match status" value="1"/>
</dbReference>
<dbReference type="Pfam" id="PF01549">
    <property type="entry name" value="ShK"/>
    <property type="match status" value="3"/>
</dbReference>
<dbReference type="InterPro" id="IPR005123">
    <property type="entry name" value="Oxoglu/Fe-dep_dioxygenase_dom"/>
</dbReference>